<accession>A0A537J3F4</accession>
<evidence type="ECO:0000256" key="4">
    <source>
        <dbReference type="ARBA" id="ARBA00022989"/>
    </source>
</evidence>
<dbReference type="GO" id="GO:0055085">
    <property type="term" value="P:transmembrane transport"/>
    <property type="evidence" value="ECO:0007669"/>
    <property type="project" value="TreeGrafter"/>
</dbReference>
<comment type="caution">
    <text evidence="7">The sequence shown here is derived from an EMBL/GenBank/DDBJ whole genome shotgun (WGS) entry which is preliminary data.</text>
</comment>
<sequence>MTQRELVGRTATVLAVVILAWMLVWVVRQITEVLILLLVSGILASGLAPLVRRVERGRMPGGRRFSRGGAIFVLYLAIFAVVLLILSIILIPAVNESTRFVQQLPQFIEKIRSWVTGLQTRWPWLPDVAGLLDRVPSLTTTLSRFGPQAAGVAFRFLGGLASVTTVLVFTFYMLLEGADIKRGVIALFPASERPRVGLVLDRIGAKFGGWLRAQLLLSLSVAVPVALGLSLLRIPYPLLLSIVAGIGELIPMVGPTLGASVAILVALSQQPWQLVGVVIFYTVVLNVEPHVLVPRIMARVVGMSPILTLIALLTGIKLLGILGGLLAVPVAAGLQVIVAEIAQEVLPRP</sequence>
<comment type="similarity">
    <text evidence="2">Belongs to the autoinducer-2 exporter (AI-2E) (TC 2.A.86) family.</text>
</comment>
<feature type="transmembrane region" description="Helical" evidence="6">
    <location>
        <begin position="33"/>
        <end position="51"/>
    </location>
</feature>
<evidence type="ECO:0000256" key="5">
    <source>
        <dbReference type="ARBA" id="ARBA00023136"/>
    </source>
</evidence>
<keyword evidence="5 6" id="KW-0472">Membrane</keyword>
<dbReference type="InterPro" id="IPR002549">
    <property type="entry name" value="AI-2E-like"/>
</dbReference>
<evidence type="ECO:0000256" key="6">
    <source>
        <dbReference type="SAM" id="Phobius"/>
    </source>
</evidence>
<organism evidence="7 8">
    <name type="scientific">Candidatus Segetimicrobium genomatis</name>
    <dbReference type="NCBI Taxonomy" id="2569760"/>
    <lineage>
        <taxon>Bacteria</taxon>
        <taxon>Bacillati</taxon>
        <taxon>Candidatus Sysuimicrobiota</taxon>
        <taxon>Candidatus Sysuimicrobiia</taxon>
        <taxon>Candidatus Sysuimicrobiales</taxon>
        <taxon>Candidatus Segetimicrobiaceae</taxon>
        <taxon>Candidatus Segetimicrobium</taxon>
    </lineage>
</organism>
<gene>
    <name evidence="7" type="ORF">E6H04_13125</name>
</gene>
<dbReference type="PANTHER" id="PTHR21716:SF62">
    <property type="entry name" value="TRANSPORT PROTEIN YDBI-RELATED"/>
    <property type="match status" value="1"/>
</dbReference>
<feature type="transmembrane region" description="Helical" evidence="6">
    <location>
        <begin position="242"/>
        <end position="267"/>
    </location>
</feature>
<evidence type="ECO:0000256" key="3">
    <source>
        <dbReference type="ARBA" id="ARBA00022692"/>
    </source>
</evidence>
<protein>
    <submittedName>
        <fullName evidence="7">AI-2E family transporter</fullName>
    </submittedName>
</protein>
<comment type="subcellular location">
    <subcellularLocation>
        <location evidence="1">Membrane</location>
        <topology evidence="1">Multi-pass membrane protein</topology>
    </subcellularLocation>
</comment>
<reference evidence="7 8" key="1">
    <citation type="journal article" date="2019" name="Nat. Microbiol.">
        <title>Mediterranean grassland soil C-N compound turnover is dependent on rainfall and depth, and is mediated by genomically divergent microorganisms.</title>
        <authorList>
            <person name="Diamond S."/>
            <person name="Andeer P.F."/>
            <person name="Li Z."/>
            <person name="Crits-Christoph A."/>
            <person name="Burstein D."/>
            <person name="Anantharaman K."/>
            <person name="Lane K.R."/>
            <person name="Thomas B.C."/>
            <person name="Pan C."/>
            <person name="Northen T.R."/>
            <person name="Banfield J.F."/>
        </authorList>
    </citation>
    <scope>NUCLEOTIDE SEQUENCE [LARGE SCALE GENOMIC DNA]</scope>
    <source>
        <strain evidence="7">NP_7</strain>
    </source>
</reference>
<evidence type="ECO:0000313" key="7">
    <source>
        <dbReference type="EMBL" id="TMI78043.1"/>
    </source>
</evidence>
<evidence type="ECO:0000256" key="1">
    <source>
        <dbReference type="ARBA" id="ARBA00004141"/>
    </source>
</evidence>
<feature type="transmembrane region" description="Helical" evidence="6">
    <location>
        <begin position="305"/>
        <end position="328"/>
    </location>
</feature>
<dbReference type="PANTHER" id="PTHR21716">
    <property type="entry name" value="TRANSMEMBRANE PROTEIN"/>
    <property type="match status" value="1"/>
</dbReference>
<keyword evidence="3 6" id="KW-0812">Transmembrane</keyword>
<name>A0A537J3F4_9BACT</name>
<dbReference type="EMBL" id="VBAO01000408">
    <property type="protein sequence ID" value="TMI78043.1"/>
    <property type="molecule type" value="Genomic_DNA"/>
</dbReference>
<dbReference type="AlphaFoldDB" id="A0A537J3F4"/>
<dbReference type="Pfam" id="PF01594">
    <property type="entry name" value="AI-2E_transport"/>
    <property type="match status" value="1"/>
</dbReference>
<proteinExistence type="inferred from homology"/>
<feature type="transmembrane region" description="Helical" evidence="6">
    <location>
        <begin position="7"/>
        <end position="27"/>
    </location>
</feature>
<evidence type="ECO:0000313" key="8">
    <source>
        <dbReference type="Proteomes" id="UP000320048"/>
    </source>
</evidence>
<keyword evidence="4 6" id="KW-1133">Transmembrane helix</keyword>
<feature type="transmembrane region" description="Helical" evidence="6">
    <location>
        <begin position="215"/>
        <end position="236"/>
    </location>
</feature>
<dbReference type="Proteomes" id="UP000320048">
    <property type="component" value="Unassembled WGS sequence"/>
</dbReference>
<feature type="transmembrane region" description="Helical" evidence="6">
    <location>
        <begin position="72"/>
        <end position="94"/>
    </location>
</feature>
<feature type="transmembrane region" description="Helical" evidence="6">
    <location>
        <begin position="274"/>
        <end position="293"/>
    </location>
</feature>
<feature type="transmembrane region" description="Helical" evidence="6">
    <location>
        <begin position="152"/>
        <end position="175"/>
    </location>
</feature>
<dbReference type="PRINTS" id="PR00173">
    <property type="entry name" value="EDTRNSPORT"/>
</dbReference>
<evidence type="ECO:0000256" key="2">
    <source>
        <dbReference type="ARBA" id="ARBA00009773"/>
    </source>
</evidence>
<dbReference type="GO" id="GO:0016020">
    <property type="term" value="C:membrane"/>
    <property type="evidence" value="ECO:0007669"/>
    <property type="project" value="UniProtKB-SubCell"/>
</dbReference>